<dbReference type="EMBL" id="FNTC01000002">
    <property type="protein sequence ID" value="SEC25482.1"/>
    <property type="molecule type" value="Genomic_DNA"/>
</dbReference>
<evidence type="ECO:0000313" key="2">
    <source>
        <dbReference type="Proteomes" id="UP000198542"/>
    </source>
</evidence>
<dbReference type="GO" id="GO:0016853">
    <property type="term" value="F:isomerase activity"/>
    <property type="evidence" value="ECO:0007669"/>
    <property type="project" value="InterPro"/>
</dbReference>
<keyword evidence="2" id="KW-1185">Reference proteome</keyword>
<gene>
    <name evidence="1" type="ORF">SAMN04490187_3711</name>
</gene>
<name>A0A1H4R0R3_PSEJE</name>
<accession>A0A1H4R0R3</accession>
<dbReference type="AlphaFoldDB" id="A0A1H4R0R3"/>
<proteinExistence type="predicted"/>
<dbReference type="GO" id="GO:0005975">
    <property type="term" value="P:carbohydrate metabolic process"/>
    <property type="evidence" value="ECO:0007669"/>
    <property type="project" value="InterPro"/>
</dbReference>
<dbReference type="Gene3D" id="2.70.98.10">
    <property type="match status" value="1"/>
</dbReference>
<sequence length="349" mass="38876">MARGLAPVRLRSSRKYKLLDMPESRRGRFATQRGQAPSPQGTVQALKITQQVNMSLTLIELEDEFTRLILAPELGASIVNWTVRSTGQPLLRHSDAHALNTGLPGKLGCFPLIPWSNRIADGGFDCPDGWLALAPNSLTDPLPIHGSAWQQAWDMVSRSENEVILQLDSTALFAYRARQRFHLSAGKLSIELHVTHLAEHAAWHGLGLHPYLPRTANTRLQAPARHVWLCDRAKLPTELSALPLEWDFQHLKALPESLVDNGFCEWNGHCLIEQADLGYTLDCQATGSDYYLLYCPVGLEFFCIEPVSHPINAHHLPGRPGLRLLEQGQSTELGFTLQYRPLQADAPNS</sequence>
<protein>
    <submittedName>
        <fullName evidence="1">Aldose 1-epimerase</fullName>
    </submittedName>
</protein>
<dbReference type="GO" id="GO:0030246">
    <property type="term" value="F:carbohydrate binding"/>
    <property type="evidence" value="ECO:0007669"/>
    <property type="project" value="InterPro"/>
</dbReference>
<dbReference type="CDD" id="cd09021">
    <property type="entry name" value="Aldose_epim_Ec_YphB"/>
    <property type="match status" value="1"/>
</dbReference>
<dbReference type="Proteomes" id="UP000198542">
    <property type="component" value="Unassembled WGS sequence"/>
</dbReference>
<dbReference type="InterPro" id="IPR008183">
    <property type="entry name" value="Aldose_1/G6P_1-epimerase"/>
</dbReference>
<reference evidence="2" key="1">
    <citation type="submission" date="2016-10" db="EMBL/GenBank/DDBJ databases">
        <authorList>
            <person name="Varghese N."/>
            <person name="Submissions S."/>
        </authorList>
    </citation>
    <scope>NUCLEOTIDE SEQUENCE [LARGE SCALE GENOMIC DNA]</scope>
    <source>
        <strain evidence="2">BS3660</strain>
    </source>
</reference>
<dbReference type="InterPro" id="IPR014718">
    <property type="entry name" value="GH-type_carb-bd"/>
</dbReference>
<dbReference type="InterPro" id="IPR011013">
    <property type="entry name" value="Gal_mutarotase_sf_dom"/>
</dbReference>
<evidence type="ECO:0000313" key="1">
    <source>
        <dbReference type="EMBL" id="SEC25482.1"/>
    </source>
</evidence>
<dbReference type="SUPFAM" id="SSF74650">
    <property type="entry name" value="Galactose mutarotase-like"/>
    <property type="match status" value="1"/>
</dbReference>
<dbReference type="Pfam" id="PF01263">
    <property type="entry name" value="Aldose_epim"/>
    <property type="match status" value="1"/>
</dbReference>
<organism evidence="1 2">
    <name type="scientific">Pseudomonas jessenii</name>
    <dbReference type="NCBI Taxonomy" id="77298"/>
    <lineage>
        <taxon>Bacteria</taxon>
        <taxon>Pseudomonadati</taxon>
        <taxon>Pseudomonadota</taxon>
        <taxon>Gammaproteobacteria</taxon>
        <taxon>Pseudomonadales</taxon>
        <taxon>Pseudomonadaceae</taxon>
        <taxon>Pseudomonas</taxon>
    </lineage>
</organism>